<feature type="region of interest" description="Disordered" evidence="1">
    <location>
        <begin position="418"/>
        <end position="502"/>
    </location>
</feature>
<evidence type="ECO:0000256" key="1">
    <source>
        <dbReference type="SAM" id="MobiDB-lite"/>
    </source>
</evidence>
<gene>
    <name evidence="2" type="ORF">TWF730_006206</name>
</gene>
<dbReference type="EMBL" id="JAVHNS010000003">
    <property type="protein sequence ID" value="KAK6360052.1"/>
    <property type="molecule type" value="Genomic_DNA"/>
</dbReference>
<reference evidence="2 3" key="1">
    <citation type="submission" date="2019-10" db="EMBL/GenBank/DDBJ databases">
        <authorList>
            <person name="Palmer J.M."/>
        </authorList>
    </citation>
    <scope>NUCLEOTIDE SEQUENCE [LARGE SCALE GENOMIC DNA]</scope>
    <source>
        <strain evidence="2 3">TWF730</strain>
    </source>
</reference>
<evidence type="ECO:0000313" key="2">
    <source>
        <dbReference type="EMBL" id="KAK6360052.1"/>
    </source>
</evidence>
<dbReference type="Proteomes" id="UP001373714">
    <property type="component" value="Unassembled WGS sequence"/>
</dbReference>
<comment type="caution">
    <text evidence="2">The sequence shown here is derived from an EMBL/GenBank/DDBJ whole genome shotgun (WGS) entry which is preliminary data.</text>
</comment>
<feature type="compositionally biased region" description="Polar residues" evidence="1">
    <location>
        <begin position="418"/>
        <end position="428"/>
    </location>
</feature>
<sequence>MDNLFHQIRVTETEDAMLQDFNLARYSFDGLDVIVCLECRVICLPNRAPGHLVGHGFKKAAILKALNTILRTKVWASQQQLEELFERLVDIEKRHRPIHPLEVHQGWQCSYCGRCLSTRRSLSTHKCACPKRPTNKIGFDSTPEPVWCQKLVNGKGKAYFRVYPEDGSPKAPEPNQNDLATLIELQQQKLDVTVDIEAGTKTMPWLVRTGWVNFCDGDLGYVSGILRPLASPNRGLDSSSIAAATRILLTSSLRYINQTSTYYRRLLNPPGNQIDRAPFGRQTKVTQYHYFKTFVRMVVYICSATQHKSVIAKSGMNLDGFRNDIDDIFASIGNSTQLQQLILKLIIKLLTTKLPMNTDSRFQHPIINFLAVDAYERNSHSWKSAKRSTPTFAAMSFCTRLCVLADTWKATCSSLQVNQSQSGDSGNKSGYFLGAFSGQGGEEEEHDQRASPAPSDDQGSEFDGSDDEYDYDLDDEETEEDEEGDTDSMVGSEQGQSFGGQEGQQFEEQFDLHFRQLLVVTKDNQNYPMGEWLSQHAYGKAISDNGFYSGHIFWSEDGSAILYHGERFCLHKYRNFIAGIASSIRGLLQDMMFTDKLVEVLELSNIKDDPSTCNMGYSFVTDPRNSRLYQPTLLLERIQADFRNIYYRSGSLCRTPMMTYLEKDYQLRLWLALAVLLTSGGPPRGTELMQLQKYNTTQRRSFMIVGGQLMILSTYSKSQGITGLMNSVCRFLPPDIGQLFVLYMFQVEPLVELFQQRLGLARSSLLFSTDGKPWETMVVSKFLENQSVPVLGFPLRISSYRQIIAAIVRRYVQDMAAIVDEMGNRSSSIVKQFNHTHRVHNSHYGVSASRVPDAEEIAVDQFLRASKNLQFFIGAIPQLPQWMVKPSIVSWSGRGVSDESGCHPLFRHSAFPAEVTLDTANYKPGPFPRELHQELRNQFGEGASWLAPEQAKLAQAILQADSPVPVLGVLPYGKTTAALLAVAISRRSFIFIVPSPSAANYVCKLAEGMGIASSVWDGHIAKRMVVITPDVAVSDAFLHQAYIHRFDVVVIDDAYFFFQEVELAAGRISKLGVPVVCITTVAPPAIVPVFQTYLAAGPFKIIRKADPLKDVIYSVHLCENLLAGVNRLRLSLGSELRSVVFCQSEAQAEDVAESIGGFYLTGSMDFRAQDNIIGCWVARGGVLVSTIPVLEYVYVPIHQVIHLGLPWSMVDWVKQGRRAEFNTVICRTPPNETGVSDEEPLWRVRSRTALNDAVTTTECRRAIVNRFMDGIDGGDCVMIGAKLCDNCSKAPISPFQAQIKDQDTRILEYVEEAGRAGYQRSTVRVEPAPERLHAVPFTRRRWRTILLGGGCWLNWSRSGESGYVDAKGVILMRGDYFRL</sequence>
<evidence type="ECO:0000313" key="3">
    <source>
        <dbReference type="Proteomes" id="UP001373714"/>
    </source>
</evidence>
<proteinExistence type="predicted"/>
<keyword evidence="3" id="KW-1185">Reference proteome</keyword>
<organism evidence="2 3">
    <name type="scientific">Orbilia blumenaviensis</name>
    <dbReference type="NCBI Taxonomy" id="1796055"/>
    <lineage>
        <taxon>Eukaryota</taxon>
        <taxon>Fungi</taxon>
        <taxon>Dikarya</taxon>
        <taxon>Ascomycota</taxon>
        <taxon>Pezizomycotina</taxon>
        <taxon>Orbiliomycetes</taxon>
        <taxon>Orbiliales</taxon>
        <taxon>Orbiliaceae</taxon>
        <taxon>Orbilia</taxon>
    </lineage>
</organism>
<dbReference type="SUPFAM" id="SSF52540">
    <property type="entry name" value="P-loop containing nucleoside triphosphate hydrolases"/>
    <property type="match status" value="1"/>
</dbReference>
<feature type="compositionally biased region" description="Acidic residues" evidence="1">
    <location>
        <begin position="458"/>
        <end position="486"/>
    </location>
</feature>
<protein>
    <recommendedName>
        <fullName evidence="4">RNA helicase</fullName>
    </recommendedName>
</protein>
<feature type="compositionally biased region" description="Low complexity" evidence="1">
    <location>
        <begin position="487"/>
        <end position="496"/>
    </location>
</feature>
<dbReference type="InterPro" id="IPR027417">
    <property type="entry name" value="P-loop_NTPase"/>
</dbReference>
<accession>A0AAV9VH55</accession>
<name>A0AAV9VH55_9PEZI</name>
<evidence type="ECO:0008006" key="4">
    <source>
        <dbReference type="Google" id="ProtNLM"/>
    </source>
</evidence>